<organism evidence="1 2">
    <name type="scientific">Planotetraspora thailandica</name>
    <dbReference type="NCBI Taxonomy" id="487172"/>
    <lineage>
        <taxon>Bacteria</taxon>
        <taxon>Bacillati</taxon>
        <taxon>Actinomycetota</taxon>
        <taxon>Actinomycetes</taxon>
        <taxon>Streptosporangiales</taxon>
        <taxon>Streptosporangiaceae</taxon>
        <taxon>Planotetraspora</taxon>
    </lineage>
</organism>
<evidence type="ECO:0000313" key="1">
    <source>
        <dbReference type="EMBL" id="GII59732.1"/>
    </source>
</evidence>
<reference evidence="1" key="1">
    <citation type="submission" date="2021-01" db="EMBL/GenBank/DDBJ databases">
        <title>Whole genome shotgun sequence of Planotetraspora thailandica NBRC 104271.</title>
        <authorList>
            <person name="Komaki H."/>
            <person name="Tamura T."/>
        </authorList>
    </citation>
    <scope>NUCLEOTIDE SEQUENCE</scope>
    <source>
        <strain evidence="1">NBRC 104271</strain>
    </source>
</reference>
<protein>
    <submittedName>
        <fullName evidence="1">Uncharacterized protein</fullName>
    </submittedName>
</protein>
<comment type="caution">
    <text evidence="1">The sequence shown here is derived from an EMBL/GenBank/DDBJ whole genome shotgun (WGS) entry which is preliminary data.</text>
</comment>
<evidence type="ECO:0000313" key="2">
    <source>
        <dbReference type="Proteomes" id="UP000605992"/>
    </source>
</evidence>
<sequence length="313" mass="33982">MTFAPAVSARRLLAGLLIAAGVTSCGLFGGGADEIPTPRTAADLGLPLDAYDLTAAEHKVVDKARFMMLADCTRTFGIELEAPPPSADGPERPKNADLLAWLEDWQVEKYGYAGPPPRLTEDFTSYSVSDAQWVVLEGRRRTLRGKAIPPGGCRGSAEALLDQGTLSLLGGKAATLREKEEVFSQLAGDAAQSAYDDLRRRDADRAWRDCMVEAGFFYPNIEAAAGDSRWASTPADDQIVKPRGTGAEIATATADAECRKDTNYYGVRQAAYRDSQQRIIAQNRAELDRIKIINQAELKNARKFLAGQLAVTW</sequence>
<gene>
    <name evidence="1" type="ORF">Pth03_81210</name>
</gene>
<dbReference type="AlphaFoldDB" id="A0A8J4DGM1"/>
<dbReference type="Proteomes" id="UP000605992">
    <property type="component" value="Unassembled WGS sequence"/>
</dbReference>
<accession>A0A8J4DGM1</accession>
<proteinExistence type="predicted"/>
<name>A0A8J4DGM1_9ACTN</name>
<keyword evidence="2" id="KW-1185">Reference proteome</keyword>
<dbReference type="EMBL" id="BOOR01000095">
    <property type="protein sequence ID" value="GII59732.1"/>
    <property type="molecule type" value="Genomic_DNA"/>
</dbReference>